<feature type="signal peptide" evidence="2">
    <location>
        <begin position="1"/>
        <end position="18"/>
    </location>
</feature>
<feature type="compositionally biased region" description="Pro residues" evidence="1">
    <location>
        <begin position="123"/>
        <end position="154"/>
    </location>
</feature>
<gene>
    <name evidence="3" type="ORF">g.34944</name>
</gene>
<evidence type="ECO:0008006" key="4">
    <source>
        <dbReference type="Google" id="ProtNLM"/>
    </source>
</evidence>
<evidence type="ECO:0000313" key="3">
    <source>
        <dbReference type="EMBL" id="JAT72128.1"/>
    </source>
</evidence>
<organism evidence="3">
    <name type="scientific">Auxenochlorella protothecoides</name>
    <name type="common">Green microalga</name>
    <name type="synonym">Chlorella protothecoides</name>
    <dbReference type="NCBI Taxonomy" id="3075"/>
    <lineage>
        <taxon>Eukaryota</taxon>
        <taxon>Viridiplantae</taxon>
        <taxon>Chlorophyta</taxon>
        <taxon>core chlorophytes</taxon>
        <taxon>Trebouxiophyceae</taxon>
        <taxon>Chlorellales</taxon>
        <taxon>Chlorellaceae</taxon>
        <taxon>Auxenochlorella</taxon>
    </lineage>
</organism>
<feature type="region of interest" description="Disordered" evidence="1">
    <location>
        <begin position="242"/>
        <end position="266"/>
    </location>
</feature>
<accession>A0A1D1ZYU3</accession>
<evidence type="ECO:0000256" key="2">
    <source>
        <dbReference type="SAM" id="SignalP"/>
    </source>
</evidence>
<proteinExistence type="predicted"/>
<reference evidence="3" key="1">
    <citation type="submission" date="2015-08" db="EMBL/GenBank/DDBJ databases">
        <authorList>
            <person name="Babu N.S."/>
            <person name="Beckwith C.J."/>
            <person name="Beseler K.G."/>
            <person name="Brison A."/>
            <person name="Carone J.V."/>
            <person name="Caskin T.P."/>
            <person name="Diamond M."/>
            <person name="Durham M.E."/>
            <person name="Foxe J.M."/>
            <person name="Go M."/>
            <person name="Henderson B.A."/>
            <person name="Jones I.B."/>
            <person name="McGettigan J.A."/>
            <person name="Micheletti S.J."/>
            <person name="Nasrallah M.E."/>
            <person name="Ortiz D."/>
            <person name="Piller C.R."/>
            <person name="Privatt S.R."/>
            <person name="Schneider S.L."/>
            <person name="Sharp S."/>
            <person name="Smith T.C."/>
            <person name="Stanton J.D."/>
            <person name="Ullery H.E."/>
            <person name="Wilson R.J."/>
            <person name="Serrano M.G."/>
            <person name="Buck G."/>
            <person name="Lee V."/>
            <person name="Wang Y."/>
            <person name="Carvalho R."/>
            <person name="Voegtly L."/>
            <person name="Shi R."/>
            <person name="Duckworth R."/>
            <person name="Johnson A."/>
            <person name="Loviza R."/>
            <person name="Walstead R."/>
            <person name="Shah Z."/>
            <person name="Kiflezghi M."/>
            <person name="Wade K."/>
            <person name="Ball S.L."/>
            <person name="Bradley K.W."/>
            <person name="Asai D.J."/>
            <person name="Bowman C.A."/>
            <person name="Russell D.A."/>
            <person name="Pope W.H."/>
            <person name="Jacobs-Sera D."/>
            <person name="Hendrix R.W."/>
            <person name="Hatfull G.F."/>
        </authorList>
    </citation>
    <scope>NUCLEOTIDE SEQUENCE</scope>
</reference>
<sequence>MGWSTAALVACGLTLTLGAVCASADNAPIVLNYIMCIRPLVDGKWANYVTCTASVTLAALTPHGVNVAYTLGGLSADVAYSPSQLTSYTTWTVQQHTIASGHAYAWCKSAAGDTLDSATIPVSPFPSPPPPSPPGQGRPPPSPPPAPSPPPGPPVSLLAAQCSWASKDAVECTATAATVQLPAAVYLQWTLGGVRFATSYAPTALQTTVREGFGAASAAGTCFAYIYDADGVYHESDLLALTDLSPPPPTSPPSPPTPPSPPPPTPAVYLSFATCQRATGEAVECRVQVVTEMLMALVTVVYELGNSTLARSYAPTGLVTTQVANLAAASVEGTAVALAQDNAGQQYQSSTVPITAPSPPPEPPPSPPPPPPSP</sequence>
<feature type="compositionally biased region" description="Polar residues" evidence="1">
    <location>
        <begin position="342"/>
        <end position="353"/>
    </location>
</feature>
<protein>
    <recommendedName>
        <fullName evidence="4">Ig-like domain-containing protein</fullName>
    </recommendedName>
</protein>
<feature type="compositionally biased region" description="Pro residues" evidence="1">
    <location>
        <begin position="356"/>
        <end position="374"/>
    </location>
</feature>
<feature type="compositionally biased region" description="Pro residues" evidence="1">
    <location>
        <begin position="245"/>
        <end position="266"/>
    </location>
</feature>
<feature type="chain" id="PRO_5008901299" description="Ig-like domain-containing protein" evidence="2">
    <location>
        <begin position="19"/>
        <end position="374"/>
    </location>
</feature>
<feature type="region of interest" description="Disordered" evidence="1">
    <location>
        <begin position="118"/>
        <end position="154"/>
    </location>
</feature>
<feature type="region of interest" description="Disordered" evidence="1">
    <location>
        <begin position="341"/>
        <end position="374"/>
    </location>
</feature>
<evidence type="ECO:0000256" key="1">
    <source>
        <dbReference type="SAM" id="MobiDB-lite"/>
    </source>
</evidence>
<name>A0A1D1ZYU3_AUXPR</name>
<feature type="non-terminal residue" evidence="3">
    <location>
        <position position="374"/>
    </location>
</feature>
<keyword evidence="2" id="KW-0732">Signal</keyword>
<dbReference type="AlphaFoldDB" id="A0A1D1ZYU3"/>
<dbReference type="EMBL" id="GDKF01006494">
    <property type="protein sequence ID" value="JAT72128.1"/>
    <property type="molecule type" value="Transcribed_RNA"/>
</dbReference>